<evidence type="ECO:0000256" key="5">
    <source>
        <dbReference type="SAM" id="Phobius"/>
    </source>
</evidence>
<dbReference type="RefSeq" id="XP_013788564.2">
    <property type="nucleotide sequence ID" value="XM_013933110.2"/>
</dbReference>
<dbReference type="InterPro" id="IPR019537">
    <property type="entry name" value="TMEM65"/>
</dbReference>
<evidence type="ECO:0000256" key="1">
    <source>
        <dbReference type="ARBA" id="ARBA00004141"/>
    </source>
</evidence>
<keyword evidence="2 5" id="KW-0812">Transmembrane</keyword>
<keyword evidence="4 5" id="KW-0472">Membrane</keyword>
<dbReference type="PANTHER" id="PTHR21706:SF15">
    <property type="entry name" value="TRANSMEMBRANE PROTEIN 65"/>
    <property type="match status" value="1"/>
</dbReference>
<name>A0ABM1BTW6_LIMPO</name>
<protein>
    <submittedName>
        <fullName evidence="7">Transmembrane protein 65-like</fullName>
    </submittedName>
</protein>
<gene>
    <name evidence="7" type="primary">LOC106472457</name>
</gene>
<evidence type="ECO:0000256" key="2">
    <source>
        <dbReference type="ARBA" id="ARBA00022692"/>
    </source>
</evidence>
<accession>A0ABM1BTW6</accession>
<organism evidence="6 7">
    <name type="scientific">Limulus polyphemus</name>
    <name type="common">Atlantic horseshoe crab</name>
    <dbReference type="NCBI Taxonomy" id="6850"/>
    <lineage>
        <taxon>Eukaryota</taxon>
        <taxon>Metazoa</taxon>
        <taxon>Ecdysozoa</taxon>
        <taxon>Arthropoda</taxon>
        <taxon>Chelicerata</taxon>
        <taxon>Merostomata</taxon>
        <taxon>Xiphosura</taxon>
        <taxon>Limulidae</taxon>
        <taxon>Limulus</taxon>
    </lineage>
</organism>
<reference evidence="7" key="1">
    <citation type="submission" date="2025-08" db="UniProtKB">
        <authorList>
            <consortium name="RefSeq"/>
        </authorList>
    </citation>
    <scope>IDENTIFICATION</scope>
    <source>
        <tissue evidence="7">Muscle</tissue>
    </source>
</reference>
<keyword evidence="3 5" id="KW-1133">Transmembrane helix</keyword>
<dbReference type="GeneID" id="106472457"/>
<comment type="subcellular location">
    <subcellularLocation>
        <location evidence="1">Membrane</location>
        <topology evidence="1">Multi-pass membrane protein</topology>
    </subcellularLocation>
</comment>
<evidence type="ECO:0000313" key="6">
    <source>
        <dbReference type="Proteomes" id="UP000694941"/>
    </source>
</evidence>
<feature type="transmembrane region" description="Helical" evidence="5">
    <location>
        <begin position="166"/>
        <end position="186"/>
    </location>
</feature>
<proteinExistence type="predicted"/>
<dbReference type="PANTHER" id="PTHR21706">
    <property type="entry name" value="TRANSMEMBRANE PROTEIN 65"/>
    <property type="match status" value="1"/>
</dbReference>
<keyword evidence="6" id="KW-1185">Reference proteome</keyword>
<evidence type="ECO:0000313" key="7">
    <source>
        <dbReference type="RefSeq" id="XP_013788564.2"/>
    </source>
</evidence>
<sequence length="207" mass="22655">MRQRFSASATYRGFRKYQGRREIPAVVNVNNVKDLIYSMNTAERQVLLEELQAFQSKSQAEKDQNCPPTVQQLRAIGIHYALPFVGFGFLDNFIMIIAGDYIDTTIGLTLGISTMAAAGLGNTLSDIAGIGSAWYVESLASRVGVHMPELTPTQLEMSSTQWSINMGRAIGITLGCLLGMLPLLFLHDRGKLKGGLDDNNSDTKPPN</sequence>
<evidence type="ECO:0000256" key="3">
    <source>
        <dbReference type="ARBA" id="ARBA00022989"/>
    </source>
</evidence>
<dbReference type="Proteomes" id="UP000694941">
    <property type="component" value="Unplaced"/>
</dbReference>
<evidence type="ECO:0000256" key="4">
    <source>
        <dbReference type="ARBA" id="ARBA00023136"/>
    </source>
</evidence>
<dbReference type="Pfam" id="PF10507">
    <property type="entry name" value="TMEM65"/>
    <property type="match status" value="1"/>
</dbReference>